<protein>
    <submittedName>
        <fullName evidence="2">Uncharacterized protein</fullName>
    </submittedName>
</protein>
<dbReference type="EMBL" id="CP068570">
    <property type="protein sequence ID" value="QQZ51290.1"/>
    <property type="molecule type" value="Genomic_DNA"/>
</dbReference>
<proteinExistence type="predicted"/>
<reference evidence="2" key="1">
    <citation type="submission" date="2021-01" db="EMBL/GenBank/DDBJ databases">
        <title>Genome sequence of Phenylobacterium sp. 20VBR1 isolated from a valley glaceir, Ny-Alesund, Svalbard.</title>
        <authorList>
            <person name="Thomas F.A."/>
            <person name="Krishnan K.P."/>
            <person name="Sinha R.K."/>
        </authorList>
    </citation>
    <scope>NUCLEOTIDE SEQUENCE</scope>
    <source>
        <strain evidence="2">20VBR1</strain>
    </source>
</reference>
<name>A0A974S8M7_9CAUL</name>
<evidence type="ECO:0000313" key="2">
    <source>
        <dbReference type="EMBL" id="QQZ51290.1"/>
    </source>
</evidence>
<dbReference type="SUPFAM" id="SSF53187">
    <property type="entry name" value="Zn-dependent exopeptidases"/>
    <property type="match status" value="1"/>
</dbReference>
<dbReference type="Gene3D" id="3.40.630.10">
    <property type="entry name" value="Zn peptidases"/>
    <property type="match status" value="1"/>
</dbReference>
<feature type="region of interest" description="Disordered" evidence="1">
    <location>
        <begin position="31"/>
        <end position="50"/>
    </location>
</feature>
<organism evidence="2">
    <name type="scientific">Phenylobacterium glaciei</name>
    <dbReference type="NCBI Taxonomy" id="2803784"/>
    <lineage>
        <taxon>Bacteria</taxon>
        <taxon>Pseudomonadati</taxon>
        <taxon>Pseudomonadota</taxon>
        <taxon>Alphaproteobacteria</taxon>
        <taxon>Caulobacterales</taxon>
        <taxon>Caulobacteraceae</taxon>
        <taxon>Phenylobacterium</taxon>
    </lineage>
</organism>
<sequence length="50" mass="5304">MIGGVVENLIGVLPGKDRKAPALALMAHYDSVPGSPAPPTMRPVSRPPWR</sequence>
<evidence type="ECO:0000256" key="1">
    <source>
        <dbReference type="SAM" id="MobiDB-lite"/>
    </source>
</evidence>
<accession>A0A974S8M7</accession>
<dbReference type="AlphaFoldDB" id="A0A974S8M7"/>
<gene>
    <name evidence="2" type="ORF">JKL49_09545</name>
</gene>